<dbReference type="InterPro" id="IPR001307">
    <property type="entry name" value="Thiosulphate_STrfase_CS"/>
</dbReference>
<organism evidence="8 9">
    <name type="scientific">Pelagibacterium luteolum</name>
    <dbReference type="NCBI Taxonomy" id="440168"/>
    <lineage>
        <taxon>Bacteria</taxon>
        <taxon>Pseudomonadati</taxon>
        <taxon>Pseudomonadota</taxon>
        <taxon>Alphaproteobacteria</taxon>
        <taxon>Hyphomicrobiales</taxon>
        <taxon>Devosiaceae</taxon>
        <taxon>Pelagibacterium</taxon>
    </lineage>
</organism>
<feature type="domain" description="Rhodanese" evidence="7">
    <location>
        <begin position="22"/>
        <end position="137"/>
    </location>
</feature>
<keyword evidence="2" id="KW-0963">Cytoplasm</keyword>
<dbReference type="EMBL" id="FNCS01000003">
    <property type="protein sequence ID" value="SDG48635.1"/>
    <property type="molecule type" value="Genomic_DNA"/>
</dbReference>
<reference evidence="8 9" key="1">
    <citation type="submission" date="2016-10" db="EMBL/GenBank/DDBJ databases">
        <authorList>
            <person name="de Groot N.N."/>
        </authorList>
    </citation>
    <scope>NUCLEOTIDE SEQUENCE [LARGE SCALE GENOMIC DNA]</scope>
    <source>
        <strain evidence="8 9">CGMCC 1.10267</strain>
    </source>
</reference>
<keyword evidence="4" id="KW-0677">Repeat</keyword>
<evidence type="ECO:0000256" key="6">
    <source>
        <dbReference type="RuleBase" id="RU000507"/>
    </source>
</evidence>
<dbReference type="PROSITE" id="PS50206">
    <property type="entry name" value="RHODANESE_3"/>
    <property type="match status" value="2"/>
</dbReference>
<dbReference type="GO" id="GO:0016784">
    <property type="term" value="F:3-mercaptopyruvate sulfurtransferase activity"/>
    <property type="evidence" value="ECO:0007669"/>
    <property type="project" value="UniProtKB-EC"/>
</dbReference>
<dbReference type="FunFam" id="3.40.250.10:FF:000001">
    <property type="entry name" value="Sulfurtransferase"/>
    <property type="match status" value="1"/>
</dbReference>
<dbReference type="NCBIfam" id="NF008557">
    <property type="entry name" value="PRK11493.1"/>
    <property type="match status" value="1"/>
</dbReference>
<keyword evidence="9" id="KW-1185">Reference proteome</keyword>
<evidence type="ECO:0000256" key="5">
    <source>
        <dbReference type="ARBA" id="ARBA00051793"/>
    </source>
</evidence>
<dbReference type="InterPro" id="IPR036873">
    <property type="entry name" value="Rhodanese-like_dom_sf"/>
</dbReference>
<name>A0A1G7ULZ9_9HYPH</name>
<dbReference type="RefSeq" id="WP_090594147.1">
    <property type="nucleotide sequence ID" value="NZ_FNCS01000003.1"/>
</dbReference>
<comment type="catalytic activity">
    <reaction evidence="5">
        <text>2-oxo-3-sulfanylpropanoate + [thioredoxin]-dithiol = [thioredoxin]-disulfide + hydrogen sulfide + pyruvate + H(+)</text>
        <dbReference type="Rhea" id="RHEA:21740"/>
        <dbReference type="Rhea" id="RHEA-COMP:10698"/>
        <dbReference type="Rhea" id="RHEA-COMP:10700"/>
        <dbReference type="ChEBI" id="CHEBI:15361"/>
        <dbReference type="ChEBI" id="CHEBI:15378"/>
        <dbReference type="ChEBI" id="CHEBI:29919"/>
        <dbReference type="ChEBI" id="CHEBI:29950"/>
        <dbReference type="ChEBI" id="CHEBI:50058"/>
        <dbReference type="ChEBI" id="CHEBI:57678"/>
        <dbReference type="EC" id="2.8.1.2"/>
    </reaction>
    <physiologicalReaction direction="left-to-right" evidence="5">
        <dbReference type="Rhea" id="RHEA:21741"/>
    </physiologicalReaction>
</comment>
<evidence type="ECO:0000256" key="1">
    <source>
        <dbReference type="ARBA" id="ARBA00004496"/>
    </source>
</evidence>
<evidence type="ECO:0000313" key="8">
    <source>
        <dbReference type="EMBL" id="SDG48635.1"/>
    </source>
</evidence>
<dbReference type="Pfam" id="PF00581">
    <property type="entry name" value="Rhodanese"/>
    <property type="match status" value="2"/>
</dbReference>
<dbReference type="FunFam" id="3.40.250.10:FF:000015">
    <property type="entry name" value="Sulfurtransferase"/>
    <property type="match status" value="1"/>
</dbReference>
<keyword evidence="3 6" id="KW-0808">Transferase</keyword>
<dbReference type="InterPro" id="IPR045078">
    <property type="entry name" value="TST/MPST-like"/>
</dbReference>
<dbReference type="PANTHER" id="PTHR11364">
    <property type="entry name" value="THIOSULFATE SULFERTANSFERASE"/>
    <property type="match status" value="1"/>
</dbReference>
<dbReference type="SMART" id="SM00450">
    <property type="entry name" value="RHOD"/>
    <property type="match status" value="2"/>
</dbReference>
<dbReference type="PANTHER" id="PTHR11364:SF27">
    <property type="entry name" value="SULFURTRANSFERASE"/>
    <property type="match status" value="1"/>
</dbReference>
<dbReference type="Proteomes" id="UP000199495">
    <property type="component" value="Unassembled WGS sequence"/>
</dbReference>
<dbReference type="STRING" id="440168.SAMN04487974_103155"/>
<dbReference type="CDD" id="cd01449">
    <property type="entry name" value="TST_Repeat_2"/>
    <property type="match status" value="1"/>
</dbReference>
<evidence type="ECO:0000313" key="9">
    <source>
        <dbReference type="Proteomes" id="UP000199495"/>
    </source>
</evidence>
<evidence type="ECO:0000259" key="7">
    <source>
        <dbReference type="PROSITE" id="PS50206"/>
    </source>
</evidence>
<protein>
    <recommendedName>
        <fullName evidence="6">Sulfurtransferase</fullName>
    </recommendedName>
</protein>
<dbReference type="Gene3D" id="3.40.250.10">
    <property type="entry name" value="Rhodanese-like domain"/>
    <property type="match status" value="2"/>
</dbReference>
<keyword evidence="8" id="KW-0670">Pyruvate</keyword>
<proteinExistence type="predicted"/>
<dbReference type="OrthoDB" id="9781034at2"/>
<dbReference type="InterPro" id="IPR001763">
    <property type="entry name" value="Rhodanese-like_dom"/>
</dbReference>
<dbReference type="GO" id="GO:0004792">
    <property type="term" value="F:thiosulfate-cyanide sulfurtransferase activity"/>
    <property type="evidence" value="ECO:0007669"/>
    <property type="project" value="InterPro"/>
</dbReference>
<dbReference type="AlphaFoldDB" id="A0A1G7ULZ9"/>
<evidence type="ECO:0000256" key="3">
    <source>
        <dbReference type="ARBA" id="ARBA00022679"/>
    </source>
</evidence>
<sequence>MSQPLQVSAPLVDVQWLKSALGHPRLVVLDASWYLPDANRDGRAEFGERRIPGAQFFDFDKTIADTESDLPHMLPSPDVFEAEARKLGINRDSVVVCYDGAGIFSAPRAWWMLKVFGHDQVAVLDGGLPAWVAASCALETGTASTPVPGNFEAEVVPDRLAQLPDVISAVESGDRRIVDARGAARFAGEAPEPRPGLRSGHMPGAQNLPYSDVVADGHFRSVHELAELFAARGIKQGDNVIATCGSGVTASVLALAMESSGLGRASVYDGSWAEWGARDDLPIATGR</sequence>
<dbReference type="GO" id="GO:0005737">
    <property type="term" value="C:cytoplasm"/>
    <property type="evidence" value="ECO:0007669"/>
    <property type="project" value="UniProtKB-SubCell"/>
</dbReference>
<gene>
    <name evidence="8" type="ORF">SAMN04487974_103155</name>
</gene>
<dbReference type="SUPFAM" id="SSF52821">
    <property type="entry name" value="Rhodanese/Cell cycle control phosphatase"/>
    <property type="match status" value="2"/>
</dbReference>
<accession>A0A1G7ULZ9</accession>
<evidence type="ECO:0000256" key="4">
    <source>
        <dbReference type="ARBA" id="ARBA00022737"/>
    </source>
</evidence>
<dbReference type="PROSITE" id="PS00683">
    <property type="entry name" value="RHODANESE_2"/>
    <property type="match status" value="1"/>
</dbReference>
<comment type="subcellular location">
    <subcellularLocation>
        <location evidence="1">Cytoplasm</location>
    </subcellularLocation>
</comment>
<feature type="domain" description="Rhodanese" evidence="7">
    <location>
        <begin position="171"/>
        <end position="284"/>
    </location>
</feature>
<evidence type="ECO:0000256" key="2">
    <source>
        <dbReference type="ARBA" id="ARBA00022490"/>
    </source>
</evidence>
<dbReference type="CDD" id="cd01448">
    <property type="entry name" value="TST_Repeat_1"/>
    <property type="match status" value="1"/>
</dbReference>